<dbReference type="Proteomes" id="UP001189429">
    <property type="component" value="Unassembled WGS sequence"/>
</dbReference>
<reference evidence="1" key="1">
    <citation type="submission" date="2023-10" db="EMBL/GenBank/DDBJ databases">
        <authorList>
            <person name="Chen Y."/>
            <person name="Shah S."/>
            <person name="Dougan E. K."/>
            <person name="Thang M."/>
            <person name="Chan C."/>
        </authorList>
    </citation>
    <scope>NUCLEOTIDE SEQUENCE [LARGE SCALE GENOMIC DNA]</scope>
</reference>
<name>A0ABN9UXW6_9DINO</name>
<keyword evidence="2" id="KW-1185">Reference proteome</keyword>
<comment type="caution">
    <text evidence="1">The sequence shown here is derived from an EMBL/GenBank/DDBJ whole genome shotgun (WGS) entry which is preliminary data.</text>
</comment>
<proteinExistence type="predicted"/>
<evidence type="ECO:0000313" key="1">
    <source>
        <dbReference type="EMBL" id="CAK0865066.1"/>
    </source>
</evidence>
<feature type="non-terminal residue" evidence="1">
    <location>
        <position position="344"/>
    </location>
</feature>
<protein>
    <submittedName>
        <fullName evidence="1">Uncharacterized protein</fullName>
    </submittedName>
</protein>
<organism evidence="1 2">
    <name type="scientific">Prorocentrum cordatum</name>
    <dbReference type="NCBI Taxonomy" id="2364126"/>
    <lineage>
        <taxon>Eukaryota</taxon>
        <taxon>Sar</taxon>
        <taxon>Alveolata</taxon>
        <taxon>Dinophyceae</taxon>
        <taxon>Prorocentrales</taxon>
        <taxon>Prorocentraceae</taxon>
        <taxon>Prorocentrum</taxon>
    </lineage>
</organism>
<evidence type="ECO:0000313" key="2">
    <source>
        <dbReference type="Proteomes" id="UP001189429"/>
    </source>
</evidence>
<accession>A0ABN9UXW6</accession>
<gene>
    <name evidence="1" type="ORF">PCOR1329_LOCUS52717</name>
</gene>
<sequence length="344" mass="37957">VLRSTAAVARRAYPTEKLRPATSATRRARRAIAEQVKQPSSPASKPARSMCAQPVPKLVMEASRLHVNQSIEDETATTAFRIISGSFESHFDKLFEDARQWEVVVLSDIADRADGGYMRLQTYFAGMGLLFAGVYSALTVGKSMIAAVRWECAGSTGLWTGNLLLEELNRPVKVSGAAEDDAARARRGLVVAELKACKERTRKILDGMPRFFQTLGDMHARLLKSRNLARQRMGDISMTEMGEGHKAMGLVMYDSAPHHVQSRITDMTIYLRYCIDHAGSQANGMAADRRDEFTGGMIKFAGLQRFTVGSCWSNFSDSSVEALATDGGHVDMIRNAFAEFKDYV</sequence>
<dbReference type="EMBL" id="CAUYUJ010016417">
    <property type="protein sequence ID" value="CAK0865066.1"/>
    <property type="molecule type" value="Genomic_DNA"/>
</dbReference>
<feature type="non-terminal residue" evidence="1">
    <location>
        <position position="1"/>
    </location>
</feature>